<evidence type="ECO:0000256" key="2">
    <source>
        <dbReference type="ARBA" id="ARBA00022759"/>
    </source>
</evidence>
<proteinExistence type="predicted"/>
<name>A0A2W5PG40_VARPD</name>
<evidence type="ECO:0000256" key="3">
    <source>
        <dbReference type="ARBA" id="ARBA00022801"/>
    </source>
</evidence>
<sequence>MAATLLLCTVLTVQDGDTLRARCDAGRGAKQDVVTVRLHAIDAPEHGQPYGRRARQVLSSLVARRPVRLACVDTDRFERRVCQVWVAPAETPDGPPTVDAGLALVAAGQAWWYRHFASAQTADERARYAAAEDDARAHRRGLWREGERATPPWQWRRTHPRHADIAAAP</sequence>
<comment type="caution">
    <text evidence="5">The sequence shown here is derived from an EMBL/GenBank/DDBJ whole genome shotgun (WGS) entry which is preliminary data.</text>
</comment>
<dbReference type="SMART" id="SM00318">
    <property type="entry name" value="SNc"/>
    <property type="match status" value="1"/>
</dbReference>
<evidence type="ECO:0000313" key="5">
    <source>
        <dbReference type="EMBL" id="PZQ63984.1"/>
    </source>
</evidence>
<dbReference type="InterPro" id="IPR016071">
    <property type="entry name" value="Staphylococal_nuclease_OB-fold"/>
</dbReference>
<keyword evidence="1" id="KW-0540">Nuclease</keyword>
<dbReference type="PROSITE" id="PS50830">
    <property type="entry name" value="TNASE_3"/>
    <property type="match status" value="1"/>
</dbReference>
<feature type="domain" description="TNase-like" evidence="4">
    <location>
        <begin position="10"/>
        <end position="145"/>
    </location>
</feature>
<evidence type="ECO:0000259" key="4">
    <source>
        <dbReference type="PROSITE" id="PS50830"/>
    </source>
</evidence>
<dbReference type="AlphaFoldDB" id="A0A2W5PG40"/>
<dbReference type="Proteomes" id="UP000249135">
    <property type="component" value="Unassembled WGS sequence"/>
</dbReference>
<accession>A0A2W5PG40</accession>
<dbReference type="InterPro" id="IPR035437">
    <property type="entry name" value="SNase_OB-fold_sf"/>
</dbReference>
<evidence type="ECO:0000313" key="6">
    <source>
        <dbReference type="Proteomes" id="UP000249135"/>
    </source>
</evidence>
<dbReference type="SUPFAM" id="SSF50199">
    <property type="entry name" value="Staphylococcal nuclease"/>
    <property type="match status" value="1"/>
</dbReference>
<dbReference type="GO" id="GO:0004519">
    <property type="term" value="F:endonuclease activity"/>
    <property type="evidence" value="ECO:0007669"/>
    <property type="project" value="UniProtKB-KW"/>
</dbReference>
<dbReference type="EMBL" id="QFPP01000570">
    <property type="protein sequence ID" value="PZQ63984.1"/>
    <property type="molecule type" value="Genomic_DNA"/>
</dbReference>
<dbReference type="PANTHER" id="PTHR12302">
    <property type="entry name" value="EBNA2 BINDING PROTEIN P100"/>
    <property type="match status" value="1"/>
</dbReference>
<keyword evidence="2" id="KW-0255">Endonuclease</keyword>
<dbReference type="Pfam" id="PF00565">
    <property type="entry name" value="SNase"/>
    <property type="match status" value="1"/>
</dbReference>
<organism evidence="5 6">
    <name type="scientific">Variovorax paradoxus</name>
    <dbReference type="NCBI Taxonomy" id="34073"/>
    <lineage>
        <taxon>Bacteria</taxon>
        <taxon>Pseudomonadati</taxon>
        <taxon>Pseudomonadota</taxon>
        <taxon>Betaproteobacteria</taxon>
        <taxon>Burkholderiales</taxon>
        <taxon>Comamonadaceae</taxon>
        <taxon>Variovorax</taxon>
    </lineage>
</organism>
<keyword evidence="3" id="KW-0378">Hydrolase</keyword>
<reference evidence="5 6" key="1">
    <citation type="submission" date="2017-08" db="EMBL/GenBank/DDBJ databases">
        <title>Infants hospitalized years apart are colonized by the same room-sourced microbial strains.</title>
        <authorList>
            <person name="Brooks B."/>
            <person name="Olm M.R."/>
            <person name="Firek B.A."/>
            <person name="Baker R."/>
            <person name="Thomas B.C."/>
            <person name="Morowitz M.J."/>
            <person name="Banfield J.F."/>
        </authorList>
    </citation>
    <scope>NUCLEOTIDE SEQUENCE [LARGE SCALE GENOMIC DNA]</scope>
    <source>
        <strain evidence="5">S2_005_003_R2_41</strain>
    </source>
</reference>
<dbReference type="GO" id="GO:0016787">
    <property type="term" value="F:hydrolase activity"/>
    <property type="evidence" value="ECO:0007669"/>
    <property type="project" value="UniProtKB-KW"/>
</dbReference>
<dbReference type="PANTHER" id="PTHR12302:SF3">
    <property type="entry name" value="SERINE_THREONINE-PROTEIN KINASE 31"/>
    <property type="match status" value="1"/>
</dbReference>
<dbReference type="Gene3D" id="2.40.50.90">
    <property type="match status" value="1"/>
</dbReference>
<evidence type="ECO:0000256" key="1">
    <source>
        <dbReference type="ARBA" id="ARBA00022722"/>
    </source>
</evidence>
<gene>
    <name evidence="5" type="ORF">DI563_27180</name>
</gene>
<protein>
    <submittedName>
        <fullName evidence="5">Nuclease</fullName>
    </submittedName>
</protein>